<dbReference type="EMBL" id="VICG01000002">
    <property type="protein sequence ID" value="KAA8575197.1"/>
    <property type="molecule type" value="Genomic_DNA"/>
</dbReference>
<comment type="caution">
    <text evidence="2">The sequence shown here is derived from an EMBL/GenBank/DDBJ whole genome shotgun (WGS) entry which is preliminary data.</text>
</comment>
<reference evidence="2 3" key="1">
    <citation type="submission" date="2019-06" db="EMBL/GenBank/DDBJ databases">
        <title>Genome Sequence of the Brown Rot Fungal Pathogen Monilinia fructicola.</title>
        <authorList>
            <person name="De Miccolis Angelini R.M."/>
            <person name="Landi L."/>
            <person name="Abate D."/>
            <person name="Pollastro S."/>
            <person name="Romanazzi G."/>
            <person name="Faretra F."/>
        </authorList>
    </citation>
    <scope>NUCLEOTIDE SEQUENCE [LARGE SCALE GENOMIC DNA]</scope>
    <source>
        <strain evidence="2 3">Mfrc123</strain>
    </source>
</reference>
<dbReference type="AlphaFoldDB" id="A0A5M9K313"/>
<evidence type="ECO:0000256" key="1">
    <source>
        <dbReference type="SAM" id="MobiDB-lite"/>
    </source>
</evidence>
<organism evidence="2 3">
    <name type="scientific">Monilinia fructicola</name>
    <name type="common">Brown rot fungus</name>
    <name type="synonym">Ciboria fructicola</name>
    <dbReference type="NCBI Taxonomy" id="38448"/>
    <lineage>
        <taxon>Eukaryota</taxon>
        <taxon>Fungi</taxon>
        <taxon>Dikarya</taxon>
        <taxon>Ascomycota</taxon>
        <taxon>Pezizomycotina</taxon>
        <taxon>Leotiomycetes</taxon>
        <taxon>Helotiales</taxon>
        <taxon>Sclerotiniaceae</taxon>
        <taxon>Monilinia</taxon>
    </lineage>
</organism>
<protein>
    <submittedName>
        <fullName evidence="2">Uncharacterized protein</fullName>
    </submittedName>
</protein>
<sequence length="66" mass="7220">MFAETPSPTTTRKPASRIPSAYRSSPSFDRISEASDFSNHAPVPPSPSRSSYFSAICSTQLQRLTL</sequence>
<keyword evidence="3" id="KW-1185">Reference proteome</keyword>
<evidence type="ECO:0000313" key="2">
    <source>
        <dbReference type="EMBL" id="KAA8575197.1"/>
    </source>
</evidence>
<proteinExistence type="predicted"/>
<dbReference type="Proteomes" id="UP000322873">
    <property type="component" value="Unassembled WGS sequence"/>
</dbReference>
<feature type="compositionally biased region" description="Polar residues" evidence="1">
    <location>
        <begin position="1"/>
        <end position="13"/>
    </location>
</feature>
<name>A0A5M9K313_MONFR</name>
<dbReference type="VEuPathDB" id="FungiDB:MFRU_002g02420"/>
<feature type="region of interest" description="Disordered" evidence="1">
    <location>
        <begin position="1"/>
        <end position="52"/>
    </location>
</feature>
<evidence type="ECO:0000313" key="3">
    <source>
        <dbReference type="Proteomes" id="UP000322873"/>
    </source>
</evidence>
<gene>
    <name evidence="2" type="ORF">EYC84_004394</name>
</gene>
<accession>A0A5M9K313</accession>